<feature type="compositionally biased region" description="Basic and acidic residues" evidence="1">
    <location>
        <begin position="541"/>
        <end position="550"/>
    </location>
</feature>
<evidence type="ECO:0000313" key="4">
    <source>
        <dbReference type="Proteomes" id="UP001275084"/>
    </source>
</evidence>
<dbReference type="InterPro" id="IPR052895">
    <property type="entry name" value="HetReg/Transcr_Mod"/>
</dbReference>
<reference evidence="3" key="1">
    <citation type="journal article" date="2023" name="Mol. Phylogenet. Evol.">
        <title>Genome-scale phylogeny and comparative genomics of the fungal order Sordariales.</title>
        <authorList>
            <person name="Hensen N."/>
            <person name="Bonometti L."/>
            <person name="Westerberg I."/>
            <person name="Brannstrom I.O."/>
            <person name="Guillou S."/>
            <person name="Cros-Aarteil S."/>
            <person name="Calhoun S."/>
            <person name="Haridas S."/>
            <person name="Kuo A."/>
            <person name="Mondo S."/>
            <person name="Pangilinan J."/>
            <person name="Riley R."/>
            <person name="LaButti K."/>
            <person name="Andreopoulos B."/>
            <person name="Lipzen A."/>
            <person name="Chen C."/>
            <person name="Yan M."/>
            <person name="Daum C."/>
            <person name="Ng V."/>
            <person name="Clum A."/>
            <person name="Steindorff A."/>
            <person name="Ohm R.A."/>
            <person name="Martin F."/>
            <person name="Silar P."/>
            <person name="Natvig D.O."/>
            <person name="Lalanne C."/>
            <person name="Gautier V."/>
            <person name="Ament-Velasquez S.L."/>
            <person name="Kruys A."/>
            <person name="Hutchinson M.I."/>
            <person name="Powell A.J."/>
            <person name="Barry K."/>
            <person name="Miller A.N."/>
            <person name="Grigoriev I.V."/>
            <person name="Debuchy R."/>
            <person name="Gladieux P."/>
            <person name="Hiltunen Thoren M."/>
            <person name="Johannesson H."/>
        </authorList>
    </citation>
    <scope>NUCLEOTIDE SEQUENCE</scope>
    <source>
        <strain evidence="3">CBS 955.72</strain>
    </source>
</reference>
<dbReference type="InterPro" id="IPR010730">
    <property type="entry name" value="HET"/>
</dbReference>
<dbReference type="PANTHER" id="PTHR24148">
    <property type="entry name" value="ANKYRIN REPEAT DOMAIN-CONTAINING PROTEIN 39 HOMOLOG-RELATED"/>
    <property type="match status" value="1"/>
</dbReference>
<protein>
    <submittedName>
        <fullName evidence="3">Heterokaryon incompatibility protein-domain-containing protein</fullName>
    </submittedName>
</protein>
<evidence type="ECO:0000313" key="3">
    <source>
        <dbReference type="EMBL" id="KAK3356407.1"/>
    </source>
</evidence>
<accession>A0AAJ0HK81</accession>
<dbReference type="PANTHER" id="PTHR24148:SF64">
    <property type="entry name" value="HETEROKARYON INCOMPATIBILITY DOMAIN-CONTAINING PROTEIN"/>
    <property type="match status" value="1"/>
</dbReference>
<comment type="caution">
    <text evidence="3">The sequence shown here is derived from an EMBL/GenBank/DDBJ whole genome shotgun (WGS) entry which is preliminary data.</text>
</comment>
<evidence type="ECO:0000256" key="1">
    <source>
        <dbReference type="SAM" id="MobiDB-lite"/>
    </source>
</evidence>
<dbReference type="Proteomes" id="UP001275084">
    <property type="component" value="Unassembled WGS sequence"/>
</dbReference>
<feature type="domain" description="Heterokaryon incompatibility" evidence="2">
    <location>
        <begin position="118"/>
        <end position="290"/>
    </location>
</feature>
<gene>
    <name evidence="3" type="ORF">B0T25DRAFT_496944</name>
</gene>
<organism evidence="3 4">
    <name type="scientific">Lasiosphaeria hispida</name>
    <dbReference type="NCBI Taxonomy" id="260671"/>
    <lineage>
        <taxon>Eukaryota</taxon>
        <taxon>Fungi</taxon>
        <taxon>Dikarya</taxon>
        <taxon>Ascomycota</taxon>
        <taxon>Pezizomycotina</taxon>
        <taxon>Sordariomycetes</taxon>
        <taxon>Sordariomycetidae</taxon>
        <taxon>Sordariales</taxon>
        <taxon>Lasiosphaeriaceae</taxon>
        <taxon>Lasiosphaeria</taxon>
    </lineage>
</organism>
<keyword evidence="4" id="KW-1185">Reference proteome</keyword>
<feature type="region of interest" description="Disordered" evidence="1">
    <location>
        <begin position="525"/>
        <end position="552"/>
    </location>
</feature>
<dbReference type="AlphaFoldDB" id="A0AAJ0HK81"/>
<name>A0AAJ0HK81_9PEZI</name>
<evidence type="ECO:0000259" key="2">
    <source>
        <dbReference type="Pfam" id="PF06985"/>
    </source>
</evidence>
<reference evidence="3" key="2">
    <citation type="submission" date="2023-06" db="EMBL/GenBank/DDBJ databases">
        <authorList>
            <consortium name="Lawrence Berkeley National Laboratory"/>
            <person name="Haridas S."/>
            <person name="Hensen N."/>
            <person name="Bonometti L."/>
            <person name="Westerberg I."/>
            <person name="Brannstrom I.O."/>
            <person name="Guillou S."/>
            <person name="Cros-Aarteil S."/>
            <person name="Calhoun S."/>
            <person name="Kuo A."/>
            <person name="Mondo S."/>
            <person name="Pangilinan J."/>
            <person name="Riley R."/>
            <person name="Labutti K."/>
            <person name="Andreopoulos B."/>
            <person name="Lipzen A."/>
            <person name="Chen C."/>
            <person name="Yanf M."/>
            <person name="Daum C."/>
            <person name="Ng V."/>
            <person name="Clum A."/>
            <person name="Steindorff A."/>
            <person name="Ohm R."/>
            <person name="Martin F."/>
            <person name="Silar P."/>
            <person name="Natvig D."/>
            <person name="Lalanne C."/>
            <person name="Gautier V."/>
            <person name="Ament-Velasquez S.L."/>
            <person name="Kruys A."/>
            <person name="Hutchinson M.I."/>
            <person name="Powell A.J."/>
            <person name="Barry K."/>
            <person name="Miller A.N."/>
            <person name="Grigoriev I.V."/>
            <person name="Debuchy R."/>
            <person name="Gladieux P."/>
            <person name="Thoren M.H."/>
            <person name="Johannesson H."/>
        </authorList>
    </citation>
    <scope>NUCLEOTIDE SEQUENCE</scope>
    <source>
        <strain evidence="3">CBS 955.72</strain>
    </source>
</reference>
<dbReference type="Pfam" id="PF06985">
    <property type="entry name" value="HET"/>
    <property type="match status" value="1"/>
</dbReference>
<dbReference type="Pfam" id="PF26639">
    <property type="entry name" value="Het-6_barrel"/>
    <property type="match status" value="1"/>
</dbReference>
<sequence>MAPDTTTSAATEGGGLSQEAVSYSKGTAEWRILNRKLGQLTTRVRRADAHQPTTREWFNKAIEKSGKTIPYVTKSSFRYSKLGDKEIRLLRLYQSKHPDDPLKADLFKRKLDDVDREYEALSYCWGTESADHEIQVRDLNATGPAVRNGTTKPGQENMIDTFRETIGAITHTEFKIRKNLHDALKQLRRKYGDVYLWVDAICIDQSSEGREEKQRQLAMMARIYNSAATVCVWLGEDKGEAEKAFRLARDIMNYKRFDEMIHDRNKMIDWQSLTAIMRADWFSRRWVIQEIALSRNATIHCGEHSLHWDDFADAVSLLVEKIELMRVGFRHELFDDVETSSASILIQTLGNICRKSDEDHDRGAISSRLLDVETLVSTLLAFQATFPRDTIYSILSLAKDFPKSQEAWELLHEEQILETNPIGILPNYGSSPRDLFIAFVTRSIHQTGSLDIICRHWAPDLERIEDGADQMPSWISARSKAPFGLPGTARGRQNGENLVAYLPHDQRRRYSASAVSRNVETGLERGERDGYFDENGGSPRSTEREAETSERGSISGNGIMVVEGFILGIIKSQSDVMRGGIIPGEWVARLGWKKNEENQVPDTLWRLLVADRMAQGARPPLWYKRACLHGLVDQRVTDNAGNIHPVTPVDRKISEQTTTYFKRVESIVWNRRIFELTAFEEKTGGPPIASGSQPARSTAKILPKPMMLYGLGPEESRVDHIVCILYGCSVPVVLKVAEQQRVSGLYEVVGEAYVDGIMDGEFMIEKWTSRAREFRLG</sequence>
<dbReference type="EMBL" id="JAUIQD010000003">
    <property type="protein sequence ID" value="KAK3356407.1"/>
    <property type="molecule type" value="Genomic_DNA"/>
</dbReference>
<proteinExistence type="predicted"/>